<protein>
    <submittedName>
        <fullName evidence="2">Uncharacterized protein</fullName>
    </submittedName>
</protein>
<keyword evidence="1" id="KW-0812">Transmembrane</keyword>
<accession>A0A5E8CH44</accession>
<dbReference type="EMBL" id="CABVLZ010000001">
    <property type="protein sequence ID" value="VVU94346.1"/>
    <property type="molecule type" value="Genomic_DNA"/>
</dbReference>
<reference evidence="2" key="1">
    <citation type="submission" date="2019-09" db="EMBL/GenBank/DDBJ databases">
        <authorList>
            <person name="Needham M D."/>
        </authorList>
    </citation>
    <scope>NUCLEOTIDE SEQUENCE</scope>
</reference>
<sequence length="112" mass="12723">MENNNIVFQKYISNLGGSSEAETVQNIAPKSEKQPTSILIATGVYVISLIVYIAIIITEYRRVRDDEYHKDSSGTQAKPLKFSDPIWIIMGLMFVIFVAVGYLLVHHYKDKK</sequence>
<evidence type="ECO:0000256" key="1">
    <source>
        <dbReference type="SAM" id="Phobius"/>
    </source>
</evidence>
<feature type="transmembrane region" description="Helical" evidence="1">
    <location>
        <begin position="38"/>
        <end position="57"/>
    </location>
</feature>
<organism evidence="2">
    <name type="scientific">seawater metagenome</name>
    <dbReference type="NCBI Taxonomy" id="1561972"/>
    <lineage>
        <taxon>unclassified sequences</taxon>
        <taxon>metagenomes</taxon>
        <taxon>ecological metagenomes</taxon>
    </lineage>
</organism>
<feature type="transmembrane region" description="Helical" evidence="1">
    <location>
        <begin position="86"/>
        <end position="105"/>
    </location>
</feature>
<keyword evidence="1" id="KW-1133">Transmembrane helix</keyword>
<gene>
    <name evidence="2" type="ORF">CPAV1605_68</name>
</gene>
<keyword evidence="1" id="KW-0472">Membrane</keyword>
<evidence type="ECO:0000313" key="2">
    <source>
        <dbReference type="EMBL" id="VVU94346.1"/>
    </source>
</evidence>
<proteinExistence type="predicted"/>
<name>A0A5E8CH44_9ZZZZ</name>
<dbReference type="AlphaFoldDB" id="A0A5E8CH44"/>